<reference evidence="11" key="1">
    <citation type="submission" date="2023-01" db="EMBL/GenBank/DDBJ databases">
        <title>The diversity of Class Acidimicrobiia in South China Sea sediment environments and the proposal of Iamia marina sp. nov., a novel species of the genus Iamia.</title>
        <authorList>
            <person name="He Y."/>
            <person name="Tian X."/>
        </authorList>
    </citation>
    <scope>NUCLEOTIDE SEQUENCE</scope>
    <source>
        <strain evidence="11">DSM 19957</strain>
    </source>
</reference>
<feature type="transmembrane region" description="Helical" evidence="9">
    <location>
        <begin position="122"/>
        <end position="139"/>
    </location>
</feature>
<evidence type="ECO:0000256" key="9">
    <source>
        <dbReference type="SAM" id="Phobius"/>
    </source>
</evidence>
<keyword evidence="6 9" id="KW-1133">Transmembrane helix</keyword>
<feature type="transmembrane region" description="Helical" evidence="9">
    <location>
        <begin position="197"/>
        <end position="212"/>
    </location>
</feature>
<dbReference type="KEGG" id="ima:PO878_18340"/>
<feature type="transmembrane region" description="Helical" evidence="9">
    <location>
        <begin position="146"/>
        <end position="164"/>
    </location>
</feature>
<dbReference type="PANTHER" id="PTHR33908:SF11">
    <property type="entry name" value="MEMBRANE PROTEIN"/>
    <property type="match status" value="1"/>
</dbReference>
<keyword evidence="5 9" id="KW-0812">Transmembrane</keyword>
<feature type="transmembrane region" description="Helical" evidence="9">
    <location>
        <begin position="427"/>
        <end position="445"/>
    </location>
</feature>
<keyword evidence="12" id="KW-1185">Reference proteome</keyword>
<accession>A0AAE9YEL0</accession>
<keyword evidence="7 9" id="KW-0472">Membrane</keyword>
<feature type="region of interest" description="Disordered" evidence="8">
    <location>
        <begin position="1"/>
        <end position="22"/>
    </location>
</feature>
<evidence type="ECO:0000313" key="11">
    <source>
        <dbReference type="EMBL" id="WCO66461.1"/>
    </source>
</evidence>
<sequence length="467" mass="49505">MTATVAPVAPDPEATDPAPAPRRTRRRTLLRTFWLPLAAIALLGLGVRMAVIQEVPTCEEGQASSDGCFSVETDSTEYVVVAQALADGDGYTFFDEQAAHHPPAFSTYLAAWSAAGVDGFTGLRRASALLGLVTLVLVADVGRRLGGRWVGLVAGGLVALHPALWVNDVVLMSEAIYQPLAALVVWTGYWFWCRRTLLSACLLGLACGLAALSRTEGALLGVMVAVPLAIGMVGLRRRDRLGLVAAAGAVSVLVVAPWLHHNSVRFEEPVAMTSTAGQSLYLTNQPETYYGHLLASKWGYAHLVVVDTRADALDQDESEVDRVLADDASQFIRGNEGRLPVVVLARIGRMWGLYQPAQMAEADFVNEGRPELPATAAWWVHGAVLPLAAAGLVVLWRRGLPVSPLVALCVAATATSAINFGLTRYRAGADVALCILAAVALVALGEAVGRARRRRTAPAVEPAVEGA</sequence>
<feature type="transmembrane region" description="Helical" evidence="9">
    <location>
        <begin position="176"/>
        <end position="192"/>
    </location>
</feature>
<evidence type="ECO:0000256" key="6">
    <source>
        <dbReference type="ARBA" id="ARBA00022989"/>
    </source>
</evidence>
<evidence type="ECO:0000256" key="3">
    <source>
        <dbReference type="ARBA" id="ARBA00022676"/>
    </source>
</evidence>
<proteinExistence type="predicted"/>
<evidence type="ECO:0000313" key="12">
    <source>
        <dbReference type="Proteomes" id="UP001216390"/>
    </source>
</evidence>
<dbReference type="GO" id="GO:0016763">
    <property type="term" value="F:pentosyltransferase activity"/>
    <property type="evidence" value="ECO:0007669"/>
    <property type="project" value="TreeGrafter"/>
</dbReference>
<evidence type="ECO:0000256" key="1">
    <source>
        <dbReference type="ARBA" id="ARBA00004651"/>
    </source>
</evidence>
<keyword evidence="4 11" id="KW-0808">Transferase</keyword>
<feature type="compositionally biased region" description="Low complexity" evidence="8">
    <location>
        <begin position="1"/>
        <end position="17"/>
    </location>
</feature>
<dbReference type="EMBL" id="CP116942">
    <property type="protein sequence ID" value="WCO66461.1"/>
    <property type="molecule type" value="Genomic_DNA"/>
</dbReference>
<feature type="transmembrane region" description="Helical" evidence="9">
    <location>
        <begin position="402"/>
        <end position="421"/>
    </location>
</feature>
<gene>
    <name evidence="11" type="ORF">PO878_18340</name>
</gene>
<evidence type="ECO:0000259" key="10">
    <source>
        <dbReference type="Pfam" id="PF13231"/>
    </source>
</evidence>
<evidence type="ECO:0000256" key="2">
    <source>
        <dbReference type="ARBA" id="ARBA00022475"/>
    </source>
</evidence>
<feature type="transmembrane region" description="Helical" evidence="9">
    <location>
        <begin position="376"/>
        <end position="395"/>
    </location>
</feature>
<keyword evidence="2" id="KW-1003">Cell membrane</keyword>
<dbReference type="PANTHER" id="PTHR33908">
    <property type="entry name" value="MANNOSYLTRANSFERASE YKCB-RELATED"/>
    <property type="match status" value="1"/>
</dbReference>
<feature type="transmembrane region" description="Helical" evidence="9">
    <location>
        <begin position="218"/>
        <end position="235"/>
    </location>
</feature>
<dbReference type="AlphaFoldDB" id="A0AAE9YEL0"/>
<evidence type="ECO:0000256" key="8">
    <source>
        <dbReference type="SAM" id="MobiDB-lite"/>
    </source>
</evidence>
<evidence type="ECO:0000256" key="5">
    <source>
        <dbReference type="ARBA" id="ARBA00022692"/>
    </source>
</evidence>
<comment type="subcellular location">
    <subcellularLocation>
        <location evidence="1">Cell membrane</location>
        <topology evidence="1">Multi-pass membrane protein</topology>
    </subcellularLocation>
</comment>
<evidence type="ECO:0000256" key="4">
    <source>
        <dbReference type="ARBA" id="ARBA00022679"/>
    </source>
</evidence>
<keyword evidence="3 11" id="KW-0328">Glycosyltransferase</keyword>
<dbReference type="Proteomes" id="UP001216390">
    <property type="component" value="Chromosome"/>
</dbReference>
<dbReference type="EC" id="2.4.-.-" evidence="11"/>
<feature type="domain" description="Glycosyltransferase RgtA/B/C/D-like" evidence="10">
    <location>
        <begin position="100"/>
        <end position="260"/>
    </location>
</feature>
<organism evidence="11 12">
    <name type="scientific">Iamia majanohamensis</name>
    <dbReference type="NCBI Taxonomy" id="467976"/>
    <lineage>
        <taxon>Bacteria</taxon>
        <taxon>Bacillati</taxon>
        <taxon>Actinomycetota</taxon>
        <taxon>Acidimicrobiia</taxon>
        <taxon>Acidimicrobiales</taxon>
        <taxon>Iamiaceae</taxon>
        <taxon>Iamia</taxon>
    </lineage>
</organism>
<dbReference type="InterPro" id="IPR038731">
    <property type="entry name" value="RgtA/B/C-like"/>
</dbReference>
<protein>
    <submittedName>
        <fullName evidence="11">Glycosyltransferase family 39 protein</fullName>
        <ecNumber evidence="11">2.4.-.-</ecNumber>
    </submittedName>
</protein>
<feature type="transmembrane region" description="Helical" evidence="9">
    <location>
        <begin position="32"/>
        <end position="51"/>
    </location>
</feature>
<dbReference type="InterPro" id="IPR050297">
    <property type="entry name" value="LipidA_mod_glycosyltrf_83"/>
</dbReference>
<dbReference type="RefSeq" id="WP_272735984.1">
    <property type="nucleotide sequence ID" value="NZ_CP116942.1"/>
</dbReference>
<feature type="transmembrane region" description="Helical" evidence="9">
    <location>
        <begin position="242"/>
        <end position="260"/>
    </location>
</feature>
<dbReference type="GO" id="GO:0009103">
    <property type="term" value="P:lipopolysaccharide biosynthetic process"/>
    <property type="evidence" value="ECO:0007669"/>
    <property type="project" value="UniProtKB-ARBA"/>
</dbReference>
<dbReference type="Pfam" id="PF13231">
    <property type="entry name" value="PMT_2"/>
    <property type="match status" value="1"/>
</dbReference>
<name>A0AAE9YEL0_9ACTN</name>
<dbReference type="GO" id="GO:0005886">
    <property type="term" value="C:plasma membrane"/>
    <property type="evidence" value="ECO:0007669"/>
    <property type="project" value="UniProtKB-SubCell"/>
</dbReference>
<evidence type="ECO:0000256" key="7">
    <source>
        <dbReference type="ARBA" id="ARBA00023136"/>
    </source>
</evidence>